<organism evidence="1 2">
    <name type="scientific">Actinospica durhamensis</name>
    <dbReference type="NCBI Taxonomy" id="1508375"/>
    <lineage>
        <taxon>Bacteria</taxon>
        <taxon>Bacillati</taxon>
        <taxon>Actinomycetota</taxon>
        <taxon>Actinomycetes</taxon>
        <taxon>Catenulisporales</taxon>
        <taxon>Actinospicaceae</taxon>
        <taxon>Actinospica</taxon>
    </lineage>
</organism>
<proteinExistence type="predicted"/>
<comment type="caution">
    <text evidence="1">The sequence shown here is derived from an EMBL/GenBank/DDBJ whole genome shotgun (WGS) entry which is preliminary data.</text>
</comment>
<keyword evidence="2" id="KW-1185">Reference proteome</keyword>
<dbReference type="RefSeq" id="WP_212531258.1">
    <property type="nucleotide sequence ID" value="NZ_JAGSOG010000161.1"/>
</dbReference>
<name>A0A941ESL9_9ACTN</name>
<dbReference type="EMBL" id="JAGSOG010000161">
    <property type="protein sequence ID" value="MBR7836785.1"/>
    <property type="molecule type" value="Genomic_DNA"/>
</dbReference>
<accession>A0A941ESL9</accession>
<sequence length="119" mass="13281">MIRPIVDGRLYVGDAKLVCTGCGYTRQQAVRGQWFGDAFDPIAKQPLWLKAPCCGRTLWALNAEHLAVLEGYVGAAVCERTAAPSAYTMVEVLPRWMKLAKHRGEVLRVIDRLKRTLPV</sequence>
<protein>
    <submittedName>
        <fullName evidence="1">Uncharacterized protein</fullName>
    </submittedName>
</protein>
<dbReference type="AlphaFoldDB" id="A0A941ESL9"/>
<reference evidence="1" key="1">
    <citation type="submission" date="2021-04" db="EMBL/GenBank/DDBJ databases">
        <title>Genome based classification of Actinospica acidithermotolerans sp. nov., an actinobacterium isolated from an Indonesian hot spring.</title>
        <authorList>
            <person name="Kusuma A.B."/>
            <person name="Putra K.E."/>
            <person name="Nafisah S."/>
            <person name="Loh J."/>
            <person name="Nouioui I."/>
            <person name="Goodfellow M."/>
        </authorList>
    </citation>
    <scope>NUCLEOTIDE SEQUENCE</scope>
    <source>
        <strain evidence="1">CSCA 57</strain>
    </source>
</reference>
<gene>
    <name evidence="1" type="ORF">KDL01_26125</name>
</gene>
<dbReference type="Proteomes" id="UP000675781">
    <property type="component" value="Unassembled WGS sequence"/>
</dbReference>
<evidence type="ECO:0000313" key="2">
    <source>
        <dbReference type="Proteomes" id="UP000675781"/>
    </source>
</evidence>
<evidence type="ECO:0000313" key="1">
    <source>
        <dbReference type="EMBL" id="MBR7836785.1"/>
    </source>
</evidence>